<dbReference type="InterPro" id="IPR041569">
    <property type="entry name" value="AAA_lid_3"/>
</dbReference>
<keyword evidence="14" id="KW-0482">Metalloprotease</keyword>
<evidence type="ECO:0000256" key="2">
    <source>
        <dbReference type="ARBA" id="ARBA00004141"/>
    </source>
</evidence>
<feature type="compositionally biased region" description="Polar residues" evidence="16">
    <location>
        <begin position="683"/>
        <end position="697"/>
    </location>
</feature>
<dbReference type="FunFam" id="3.40.50.300:FF:000277">
    <property type="entry name" value="ATP-dependent zinc metalloprotease FtsH"/>
    <property type="match status" value="1"/>
</dbReference>
<feature type="compositionally biased region" description="Polar residues" evidence="16">
    <location>
        <begin position="1"/>
        <end position="16"/>
    </location>
</feature>
<evidence type="ECO:0000256" key="8">
    <source>
        <dbReference type="ARBA" id="ARBA00022741"/>
    </source>
</evidence>
<evidence type="ECO:0000256" key="1">
    <source>
        <dbReference type="ARBA" id="ARBA00001947"/>
    </source>
</evidence>
<evidence type="ECO:0000256" key="17">
    <source>
        <dbReference type="SAM" id="Phobius"/>
    </source>
</evidence>
<dbReference type="InterPro" id="IPR003959">
    <property type="entry name" value="ATPase_AAA_core"/>
</dbReference>
<dbReference type="AlphaFoldDB" id="A0A8J4PUI4"/>
<dbReference type="GO" id="GO:0046872">
    <property type="term" value="F:metal ion binding"/>
    <property type="evidence" value="ECO:0007669"/>
    <property type="project" value="UniProtKB-KW"/>
</dbReference>
<keyword evidence="10" id="KW-0862">Zinc</keyword>
<dbReference type="Pfam" id="PF01434">
    <property type="entry name" value="Peptidase_M41"/>
    <property type="match status" value="1"/>
</dbReference>
<feature type="region of interest" description="Disordered" evidence="16">
    <location>
        <begin position="1"/>
        <end position="24"/>
    </location>
</feature>
<dbReference type="InterPro" id="IPR003593">
    <property type="entry name" value="AAA+_ATPase"/>
</dbReference>
<keyword evidence="11" id="KW-0067">ATP-binding</keyword>
<sequence>MNRLPISQITNSLKKGTSTTATTNRSFTTTSNSFFNLNSRNINRLLQNNRNGVYQIDTNDESTLKMIPFTSFSTKRKATPFFNSTKGHTASSNNSNNSSSGSDYNLLGVPQPLKITVVPSSSKIFFYLVIGGAILYIIFVMKPGSLFSSMMSSKQTFKHLLSRPKERFSDVMGAEEAKGELQDLVEILRNPYKYYQNGVVMPKGILLVGPPGTGKTLLAKALAGEAGTHFLYINGSEFEEMFVGLGAKRVRELFEAARKNSPCIVFIDEIDSVGGARSKRVNYHPSDALNQLLVELDGFSGRDGVIVIAATNLAETLDPALTRSGRFDRTISVSLPDCNARKKILDLYLKNKKSTDNINTQIIAQATPGFSGADLFNLVNWAALEATKDNKPNITLEYLENAKENIVMGKPRHSVIMSDEARKICAYHEAGHALVAIMTPGAKPVHKATIMPRGDALGMVSMLLSDELFTTKKQYLADMDVAMGGRAAEELILGKDNISQGASSDIQAATKIAKAMVMYFGMSDKVGNIYIESEKKISTQQRELIDGEVKRIIDESYIRATELLKKYSKEHHLLAQALIEYETLSLEEIKDIIAKKSLKNKKKREQLVLERREKEKEKELLATTKPQTMPKIIFNTQTINTSNLNEDLEKQLHMKRQQEVQEMLKSLNNPRADDKIVPKSGDDSNNNQKSSITNVEVQVSKGHSIDIIVKSEHPHPNSNQKNDK</sequence>
<dbReference type="GO" id="GO:0004176">
    <property type="term" value="F:ATP-dependent peptidase activity"/>
    <property type="evidence" value="ECO:0007669"/>
    <property type="project" value="InterPro"/>
</dbReference>
<dbReference type="FunFam" id="1.20.58.760:FF:000002">
    <property type="entry name" value="ATP-dependent zinc metalloprotease FtsH"/>
    <property type="match status" value="1"/>
</dbReference>
<dbReference type="SMART" id="SM00382">
    <property type="entry name" value="AAA"/>
    <property type="match status" value="1"/>
</dbReference>
<dbReference type="PROSITE" id="PS00674">
    <property type="entry name" value="AAA"/>
    <property type="match status" value="1"/>
</dbReference>
<keyword evidence="7" id="KW-0479">Metal-binding</keyword>
<name>A0A8J4PUI4_9MYCE</name>
<proteinExistence type="inferred from homology"/>
<evidence type="ECO:0000256" key="12">
    <source>
        <dbReference type="ARBA" id="ARBA00022946"/>
    </source>
</evidence>
<dbReference type="InterPro" id="IPR000642">
    <property type="entry name" value="Peptidase_M41"/>
</dbReference>
<dbReference type="GO" id="GO:0004222">
    <property type="term" value="F:metalloendopeptidase activity"/>
    <property type="evidence" value="ECO:0007669"/>
    <property type="project" value="InterPro"/>
</dbReference>
<evidence type="ECO:0000256" key="13">
    <source>
        <dbReference type="ARBA" id="ARBA00022989"/>
    </source>
</evidence>
<evidence type="ECO:0000256" key="3">
    <source>
        <dbReference type="ARBA" id="ARBA00010044"/>
    </source>
</evidence>
<dbReference type="SUPFAM" id="SSF140990">
    <property type="entry name" value="FtsH protease domain-like"/>
    <property type="match status" value="1"/>
</dbReference>
<dbReference type="SUPFAM" id="SSF52540">
    <property type="entry name" value="P-loop containing nucleoside triphosphate hydrolases"/>
    <property type="match status" value="1"/>
</dbReference>
<protein>
    <recommendedName>
        <fullName evidence="18">AAA+ ATPase domain-containing protein</fullName>
    </recommendedName>
</protein>
<dbReference type="Pfam" id="PF17862">
    <property type="entry name" value="AAA_lid_3"/>
    <property type="match status" value="1"/>
</dbReference>
<evidence type="ECO:0000313" key="19">
    <source>
        <dbReference type="EMBL" id="KAF2072904.1"/>
    </source>
</evidence>
<keyword evidence="8" id="KW-0547">Nucleotide-binding</keyword>
<evidence type="ECO:0000256" key="9">
    <source>
        <dbReference type="ARBA" id="ARBA00022801"/>
    </source>
</evidence>
<dbReference type="Gene3D" id="3.40.50.300">
    <property type="entry name" value="P-loop containing nucleotide triphosphate hydrolases"/>
    <property type="match status" value="1"/>
</dbReference>
<keyword evidence="20" id="KW-1185">Reference proteome</keyword>
<dbReference type="OrthoDB" id="1413014at2759"/>
<gene>
    <name evidence="19" type="ORF">CYY_005799</name>
</gene>
<evidence type="ECO:0000256" key="15">
    <source>
        <dbReference type="ARBA" id="ARBA00023136"/>
    </source>
</evidence>
<evidence type="ECO:0000256" key="16">
    <source>
        <dbReference type="SAM" id="MobiDB-lite"/>
    </source>
</evidence>
<evidence type="ECO:0000256" key="7">
    <source>
        <dbReference type="ARBA" id="ARBA00022723"/>
    </source>
</evidence>
<reference evidence="19" key="1">
    <citation type="submission" date="2020-01" db="EMBL/GenBank/DDBJ databases">
        <title>Development of genomics and gene disruption for Polysphondylium violaceum indicates a role for the polyketide synthase stlB in stalk morphogenesis.</title>
        <authorList>
            <person name="Narita B."/>
            <person name="Kawabe Y."/>
            <person name="Kin K."/>
            <person name="Saito T."/>
            <person name="Gibbs R."/>
            <person name="Kuspa A."/>
            <person name="Muzny D."/>
            <person name="Queller D."/>
            <person name="Richards S."/>
            <person name="Strassman J."/>
            <person name="Sucgang R."/>
            <person name="Worley K."/>
            <person name="Schaap P."/>
        </authorList>
    </citation>
    <scope>NUCLEOTIDE SEQUENCE</scope>
    <source>
        <strain evidence="19">QSvi11</strain>
    </source>
</reference>
<dbReference type="EMBL" id="AJWJ01000240">
    <property type="protein sequence ID" value="KAF2072904.1"/>
    <property type="molecule type" value="Genomic_DNA"/>
</dbReference>
<dbReference type="PANTHER" id="PTHR23076:SF97">
    <property type="entry name" value="ATP-DEPENDENT ZINC METALLOPROTEASE YME1L1"/>
    <property type="match status" value="1"/>
</dbReference>
<keyword evidence="13 17" id="KW-1133">Transmembrane helix</keyword>
<comment type="caution">
    <text evidence="19">The sequence shown here is derived from an EMBL/GenBank/DDBJ whole genome shotgun (WGS) entry which is preliminary data.</text>
</comment>
<evidence type="ECO:0000259" key="18">
    <source>
        <dbReference type="SMART" id="SM00382"/>
    </source>
</evidence>
<dbReference type="GO" id="GO:0005524">
    <property type="term" value="F:ATP binding"/>
    <property type="evidence" value="ECO:0007669"/>
    <property type="project" value="UniProtKB-KW"/>
</dbReference>
<feature type="compositionally biased region" description="Basic and acidic residues" evidence="16">
    <location>
        <begin position="709"/>
        <end position="724"/>
    </location>
</feature>
<dbReference type="InterPro" id="IPR037219">
    <property type="entry name" value="Peptidase_M41-like"/>
</dbReference>
<comment type="similarity">
    <text evidence="4">In the N-terminal section; belongs to the AAA ATPase family.</text>
</comment>
<evidence type="ECO:0000256" key="14">
    <source>
        <dbReference type="ARBA" id="ARBA00023049"/>
    </source>
</evidence>
<evidence type="ECO:0000256" key="5">
    <source>
        <dbReference type="ARBA" id="ARBA00022670"/>
    </source>
</evidence>
<comment type="subcellular location">
    <subcellularLocation>
        <location evidence="2">Membrane</location>
        <topology evidence="2">Multi-pass membrane protein</topology>
    </subcellularLocation>
</comment>
<dbReference type="PANTHER" id="PTHR23076">
    <property type="entry name" value="METALLOPROTEASE M41 FTSH"/>
    <property type="match status" value="1"/>
</dbReference>
<feature type="transmembrane region" description="Helical" evidence="17">
    <location>
        <begin position="124"/>
        <end position="141"/>
    </location>
</feature>
<dbReference type="FunFam" id="1.10.8.60:FF:000001">
    <property type="entry name" value="ATP-dependent zinc metalloprotease FtsH"/>
    <property type="match status" value="1"/>
</dbReference>
<feature type="compositionally biased region" description="Basic and acidic residues" evidence="16">
    <location>
        <begin position="671"/>
        <end position="682"/>
    </location>
</feature>
<dbReference type="Proteomes" id="UP000695562">
    <property type="component" value="Unassembled WGS sequence"/>
</dbReference>
<dbReference type="InterPro" id="IPR003960">
    <property type="entry name" value="ATPase_AAA_CS"/>
</dbReference>
<dbReference type="InterPro" id="IPR027417">
    <property type="entry name" value="P-loop_NTPase"/>
</dbReference>
<feature type="region of interest" description="Disordered" evidence="16">
    <location>
        <begin position="666"/>
        <end position="724"/>
    </location>
</feature>
<evidence type="ECO:0000256" key="11">
    <source>
        <dbReference type="ARBA" id="ARBA00022840"/>
    </source>
</evidence>
<dbReference type="GO" id="GO:0005743">
    <property type="term" value="C:mitochondrial inner membrane"/>
    <property type="evidence" value="ECO:0007669"/>
    <property type="project" value="TreeGrafter"/>
</dbReference>
<evidence type="ECO:0000256" key="6">
    <source>
        <dbReference type="ARBA" id="ARBA00022692"/>
    </source>
</evidence>
<evidence type="ECO:0000313" key="20">
    <source>
        <dbReference type="Proteomes" id="UP000695562"/>
    </source>
</evidence>
<dbReference type="Pfam" id="PF00004">
    <property type="entry name" value="AAA"/>
    <property type="match status" value="1"/>
</dbReference>
<comment type="cofactor">
    <cofactor evidence="1">
        <name>Zn(2+)</name>
        <dbReference type="ChEBI" id="CHEBI:29105"/>
    </cofactor>
</comment>
<dbReference type="GO" id="GO:0016887">
    <property type="term" value="F:ATP hydrolysis activity"/>
    <property type="evidence" value="ECO:0007669"/>
    <property type="project" value="InterPro"/>
</dbReference>
<keyword evidence="12" id="KW-0809">Transit peptide</keyword>
<keyword evidence="9" id="KW-0378">Hydrolase</keyword>
<dbReference type="Gene3D" id="1.10.8.60">
    <property type="match status" value="1"/>
</dbReference>
<keyword evidence="15 17" id="KW-0472">Membrane</keyword>
<dbReference type="GO" id="GO:0006515">
    <property type="term" value="P:protein quality control for misfolded or incompletely synthesized proteins"/>
    <property type="evidence" value="ECO:0007669"/>
    <property type="project" value="TreeGrafter"/>
</dbReference>
<organism evidence="19 20">
    <name type="scientific">Polysphondylium violaceum</name>
    <dbReference type="NCBI Taxonomy" id="133409"/>
    <lineage>
        <taxon>Eukaryota</taxon>
        <taxon>Amoebozoa</taxon>
        <taxon>Evosea</taxon>
        <taxon>Eumycetozoa</taxon>
        <taxon>Dictyostelia</taxon>
        <taxon>Dictyosteliales</taxon>
        <taxon>Dictyosteliaceae</taxon>
        <taxon>Polysphondylium</taxon>
    </lineage>
</organism>
<dbReference type="GO" id="GO:0007005">
    <property type="term" value="P:mitochondrion organization"/>
    <property type="evidence" value="ECO:0007669"/>
    <property type="project" value="TreeGrafter"/>
</dbReference>
<evidence type="ECO:0000256" key="4">
    <source>
        <dbReference type="ARBA" id="ARBA00010550"/>
    </source>
</evidence>
<comment type="similarity">
    <text evidence="3">In the C-terminal section; belongs to the peptidase M41 family.</text>
</comment>
<evidence type="ECO:0000256" key="10">
    <source>
        <dbReference type="ARBA" id="ARBA00022833"/>
    </source>
</evidence>
<feature type="domain" description="AAA+ ATPase" evidence="18">
    <location>
        <begin position="201"/>
        <end position="337"/>
    </location>
</feature>
<keyword evidence="5" id="KW-0645">Protease</keyword>
<dbReference type="Gene3D" id="1.20.58.760">
    <property type="entry name" value="Peptidase M41"/>
    <property type="match status" value="1"/>
</dbReference>
<accession>A0A8J4PUI4</accession>
<keyword evidence="6 17" id="KW-0812">Transmembrane</keyword>
<dbReference type="CDD" id="cd19501">
    <property type="entry name" value="RecA-like_FtsH"/>
    <property type="match status" value="1"/>
</dbReference>